<evidence type="ECO:0000313" key="2">
    <source>
        <dbReference type="Proteomes" id="UP000275777"/>
    </source>
</evidence>
<reference evidence="1 2" key="1">
    <citation type="submission" date="2018-12" db="EMBL/GenBank/DDBJ databases">
        <authorList>
            <consortium name="Pathogen Informatics"/>
        </authorList>
    </citation>
    <scope>NUCLEOTIDE SEQUENCE [LARGE SCALE GENOMIC DNA]</scope>
    <source>
        <strain evidence="1 2">NCTC9695</strain>
    </source>
</reference>
<protein>
    <submittedName>
        <fullName evidence="1">2-polyprenylphenol 6-hydroxylase</fullName>
    </submittedName>
</protein>
<dbReference type="EMBL" id="LR134182">
    <property type="protein sequence ID" value="VEB43848.1"/>
    <property type="molecule type" value="Genomic_DNA"/>
</dbReference>
<proteinExistence type="predicted"/>
<evidence type="ECO:0000313" key="1">
    <source>
        <dbReference type="EMBL" id="VEB43848.1"/>
    </source>
</evidence>
<dbReference type="Proteomes" id="UP000275777">
    <property type="component" value="Chromosome"/>
</dbReference>
<sequence length="48" mass="5215">MALIRNHGIVLPPDMAMLFKALVTLEGLGRQLNPISSWSPTSPPSSRN</sequence>
<gene>
    <name evidence="1" type="ORF">NCTC9695_04308</name>
</gene>
<organism evidence="1 2">
    <name type="scientific">Chromobacterium violaceum</name>
    <dbReference type="NCBI Taxonomy" id="536"/>
    <lineage>
        <taxon>Bacteria</taxon>
        <taxon>Pseudomonadati</taxon>
        <taxon>Pseudomonadota</taxon>
        <taxon>Betaproteobacteria</taxon>
        <taxon>Neisseriales</taxon>
        <taxon>Chromobacteriaceae</taxon>
        <taxon>Chromobacterium</taxon>
    </lineage>
</organism>
<dbReference type="AlphaFoldDB" id="A0A3S5DLP4"/>
<accession>A0A3S5DLP4</accession>
<name>A0A3S5DLP4_CHRVL</name>